<name>A0A9P5U3G0_9AGAR</name>
<organism evidence="3 4">
    <name type="scientific">Rhodocollybia butyracea</name>
    <dbReference type="NCBI Taxonomy" id="206335"/>
    <lineage>
        <taxon>Eukaryota</taxon>
        <taxon>Fungi</taxon>
        <taxon>Dikarya</taxon>
        <taxon>Basidiomycota</taxon>
        <taxon>Agaricomycotina</taxon>
        <taxon>Agaricomycetes</taxon>
        <taxon>Agaricomycetidae</taxon>
        <taxon>Agaricales</taxon>
        <taxon>Marasmiineae</taxon>
        <taxon>Omphalotaceae</taxon>
        <taxon>Rhodocollybia</taxon>
    </lineage>
</organism>
<dbReference type="GO" id="GO:0003924">
    <property type="term" value="F:GTPase activity"/>
    <property type="evidence" value="ECO:0007669"/>
    <property type="project" value="InterPro"/>
</dbReference>
<dbReference type="OrthoDB" id="2343366at2759"/>
<evidence type="ECO:0000259" key="2">
    <source>
        <dbReference type="PROSITE" id="PS50234"/>
    </source>
</evidence>
<dbReference type="InterPro" id="IPR036465">
    <property type="entry name" value="vWFA_dom_sf"/>
</dbReference>
<dbReference type="SUPFAM" id="SSF53300">
    <property type="entry name" value="vWA-like"/>
    <property type="match status" value="1"/>
</dbReference>
<feature type="domain" description="VWFA" evidence="2">
    <location>
        <begin position="1942"/>
        <end position="2157"/>
    </location>
</feature>
<dbReference type="SMART" id="SM00327">
    <property type="entry name" value="VWA"/>
    <property type="match status" value="1"/>
</dbReference>
<accession>A0A9P5U3G0</accession>
<dbReference type="Gene3D" id="3.40.50.300">
    <property type="entry name" value="P-loop containing nucleotide triphosphate hydrolases"/>
    <property type="match status" value="1"/>
</dbReference>
<dbReference type="PANTHER" id="PTHR22796">
    <property type="entry name" value="URG4-RELATED"/>
    <property type="match status" value="1"/>
</dbReference>
<keyword evidence="1" id="KW-0175">Coiled coil</keyword>
<dbReference type="InterPro" id="IPR002035">
    <property type="entry name" value="VWF_A"/>
</dbReference>
<reference evidence="3" key="1">
    <citation type="submission" date="2020-11" db="EMBL/GenBank/DDBJ databases">
        <authorList>
            <consortium name="DOE Joint Genome Institute"/>
            <person name="Ahrendt S."/>
            <person name="Riley R."/>
            <person name="Andreopoulos W."/>
            <person name="Labutti K."/>
            <person name="Pangilinan J."/>
            <person name="Ruiz-Duenas F.J."/>
            <person name="Barrasa J.M."/>
            <person name="Sanchez-Garcia M."/>
            <person name="Camarero S."/>
            <person name="Miyauchi S."/>
            <person name="Serrano A."/>
            <person name="Linde D."/>
            <person name="Babiker R."/>
            <person name="Drula E."/>
            <person name="Ayuso-Fernandez I."/>
            <person name="Pacheco R."/>
            <person name="Padilla G."/>
            <person name="Ferreira P."/>
            <person name="Barriuso J."/>
            <person name="Kellner H."/>
            <person name="Castanera R."/>
            <person name="Alfaro M."/>
            <person name="Ramirez L."/>
            <person name="Pisabarro A.G."/>
            <person name="Kuo A."/>
            <person name="Tritt A."/>
            <person name="Lipzen A."/>
            <person name="He G."/>
            <person name="Yan M."/>
            <person name="Ng V."/>
            <person name="Cullen D."/>
            <person name="Martin F."/>
            <person name="Rosso M.-N."/>
            <person name="Henrissat B."/>
            <person name="Hibbett D."/>
            <person name="Martinez A.T."/>
            <person name="Grigoriev I.V."/>
        </authorList>
    </citation>
    <scope>NUCLEOTIDE SEQUENCE</scope>
    <source>
        <strain evidence="3">AH 40177</strain>
    </source>
</reference>
<sequence length="2173" mass="243364">MTSWIPQNQDKGTSQTDKKTIRIHDDLSRNIRGMYRILDLINEQGSGGLVDKIIIAQESLERFINDVVPGAYTSLTKVDFKALDSAGVKPFGVYGSKTQIVEFLFSAGSINTEIRVSARLLTSATDDSTGPRLRSGLYFVRISPAPDEAERVIVLYWPEDTTWDDDAISSVRRNRVTFMRYLSKIADQTMCLVSREHSKAIVWNESSSESCEADVEMEDESDRLFTFEVTKSNEEEESASTRAGIKLPNLKNNRVPPPEHSVDLAMMMPKIIAGETQQGLLTTRFIEPSTHTEHIQNEKYNSARLKSLFSETASFTVTDNITEASVDILAQHGMQKLFPVELQEWQDRRTDIRKEINIQKTAQLAELDSKLEDMKKDVRISIREALLDEVINQYPTLELELSTMLNEYTVSGKESTQDGSRFSKLTSLYPSIGSRFTEHLSKEGLNKIVTPVFRSFKLRLVMVEAFLDIINDGLSSELRKKCIDSIVAEGDLKKLQSYLKEPSKQKWWKNLGLPLVDLFISTDESVEERIAKAVNQKLKTIDDPSFLSSLDDLLEREPTLATTISSTVNSAKAHFMHCIPKIFETLVKTADAIQRRTLVDKIEQQCVAEEISLCKESTRALVQLIQSKADPNAGYFQLLATNSSPYSPFQLDAHRHRRSDPLLEYKIQPFTLIAHDLQDLRLNKCFVPSPKVEHRAANTFQLPLRYIVRHIQMLANGKCLLVIDTGREFRILCETLASLEHAISREECGKSLHQSKLGKDVLIAFDEMTRSLAILQIHLYLYDEAFNSLRASDTINLSQWYTIGATIRLACFISGCEELLLVDSGCQARIFSVVAQQFRPAAVELKHVPMKAMSSPDGSCLFLAFSVDSGIAVHAYHWSTFGSNEGIPLDIVDLCAIPVASSFENRSAPHLLWLNPITHVCQSVALDITKRVTEFSFQEKGSRHSGSSNQQRTIHNSLIDCHADVWTRFPVVPAISRQTLVTNECRLPRRLIFVTDLNQQKFEPYFSKMIHYFKQQTRKPTGDVLKKLQIESASFEDVLGELVEEHDWDISELRVGEWLVDVLCLIPIHLAVTRDNRFMPLKDGVSSSSLEKSLLGASVSQIVDMLSFGWYESIFQSYRATKLVRVVSSMGEQSVGKSFALNHLADTSFAGSAMRTTEGVWMSVTPTDSALIVALDFEGVHSIERSAQEDALLVLFNTAISNLILFRNNFALSRDIAGMFQSFQSSSAVLDPKANPTLFQSTLVIIIKDVVESDKKEIVKEFSLKFQKIVQDEQDANFISKLHAGRLSIIPWPVIESKQFYTLYPVLKATLDKQQVTHPTAGEFLQTLKTMMAKLKANDWGALSQTLAAHRASQIMQVLPNALMYGYADADREPLKNLDTNMVIDSEDEDSSAIFYLPGSSSITSEFALTELMRPWTDINKRDCAESDRTWIEDLSRYLLGLADRRIEHIRQWVDSNLSRFKVDNASIDALHRLLDSMAIDLKSQVELCKMKCESCNLLCIRSRRHDLKEAHHCDTDHKCTRSCEFDDGHDEEDTVVPCGFAAGHTGKHICMVDTHLCGEKCDLHDRKGCLGECIKVVGHPDESHLCASRTHSCSKPCDLARITLADGTEYSCSDTCSHPSDVEHSEHSCDNRLCPLQCQLCVRLCCGDHLHGMDKDAVHLCGEQHACRSFCAAPGICDIETQPQSVEATFTGRHETFQYTKVCPMLPMRLQCVLPVPAGRLEHPGIHSHSGRNAFHYCEARCADCGYYCSKYTTSLSHSQQLHETRHGSMSKTTWSLENPDEAIELGGRKFGTGDDGAPMLCNIVCTDRGRHPHADYCRAPTGQPCRPVEGVQHIAHQIRPHPNRPKDWITHSLHWRRMGKLYVVEYPYPREHQINFAKCDSMCPGPEHAATANSAAQPSYCILPIFHPPAAFNDAGMGYISNDGHHFSCKNPTVMQQAFHVIFVIDRSGSMGNTDRQPLANTPTTPLIGQYCNNRLGAVYSALHAFWTSRNAALSASGPQASRKDSYSVILFDHNVNTAIADDFRSTPDQLLNVVLRYGVGGGTDYTSALDSARTVMTTHWSTERSPVIIFLSDGECSVADPTMQSLCREAVNRGKPLSFHAVAFGPRNGALRRMAQIALEAQNRAPRDPLLPPAAYVESSYAEALDSVRLAETFLGLADSLKKTRGALLR</sequence>
<keyword evidence="4" id="KW-1185">Reference proteome</keyword>
<proteinExistence type="predicted"/>
<dbReference type="Gene3D" id="3.40.50.410">
    <property type="entry name" value="von Willebrand factor, type A domain"/>
    <property type="match status" value="1"/>
</dbReference>
<evidence type="ECO:0000313" key="3">
    <source>
        <dbReference type="EMBL" id="KAF9064891.1"/>
    </source>
</evidence>
<evidence type="ECO:0000256" key="1">
    <source>
        <dbReference type="SAM" id="Coils"/>
    </source>
</evidence>
<dbReference type="PANTHER" id="PTHR22796:SF1">
    <property type="entry name" value="VWFA DOMAIN-CONTAINING PROTEIN"/>
    <property type="match status" value="1"/>
</dbReference>
<dbReference type="InterPro" id="IPR027417">
    <property type="entry name" value="P-loop_NTPase"/>
</dbReference>
<evidence type="ECO:0000313" key="4">
    <source>
        <dbReference type="Proteomes" id="UP000772434"/>
    </source>
</evidence>
<dbReference type="Pfam" id="PF02263">
    <property type="entry name" value="GBP"/>
    <property type="match status" value="1"/>
</dbReference>
<comment type="caution">
    <text evidence="3">The sequence shown here is derived from an EMBL/GenBank/DDBJ whole genome shotgun (WGS) entry which is preliminary data.</text>
</comment>
<protein>
    <recommendedName>
        <fullName evidence="2">VWFA domain-containing protein</fullName>
    </recommendedName>
</protein>
<dbReference type="Proteomes" id="UP000772434">
    <property type="component" value="Unassembled WGS sequence"/>
</dbReference>
<dbReference type="SUPFAM" id="SSF52540">
    <property type="entry name" value="P-loop containing nucleoside triphosphate hydrolases"/>
    <property type="match status" value="1"/>
</dbReference>
<dbReference type="CDD" id="cd00198">
    <property type="entry name" value="vWFA"/>
    <property type="match status" value="1"/>
</dbReference>
<gene>
    <name evidence="3" type="ORF">BDP27DRAFT_1467712</name>
</gene>
<dbReference type="InterPro" id="IPR015894">
    <property type="entry name" value="Guanylate-bd_N"/>
</dbReference>
<dbReference type="PROSITE" id="PS50234">
    <property type="entry name" value="VWFA"/>
    <property type="match status" value="1"/>
</dbReference>
<dbReference type="Pfam" id="PF13519">
    <property type="entry name" value="VWA_2"/>
    <property type="match status" value="1"/>
</dbReference>
<dbReference type="EMBL" id="JADNRY010000113">
    <property type="protein sequence ID" value="KAF9064891.1"/>
    <property type="molecule type" value="Genomic_DNA"/>
</dbReference>
<feature type="coiled-coil region" evidence="1">
    <location>
        <begin position="357"/>
        <end position="384"/>
    </location>
</feature>
<dbReference type="GO" id="GO:0005525">
    <property type="term" value="F:GTP binding"/>
    <property type="evidence" value="ECO:0007669"/>
    <property type="project" value="InterPro"/>
</dbReference>